<dbReference type="Pfam" id="PF01261">
    <property type="entry name" value="AP_endonuc_2"/>
    <property type="match status" value="1"/>
</dbReference>
<dbReference type="EMBL" id="NTHN02000018">
    <property type="protein sequence ID" value="MCT4370917.1"/>
    <property type="molecule type" value="Genomic_DNA"/>
</dbReference>
<gene>
    <name evidence="4" type="ORF">CLG85_011545</name>
</gene>
<dbReference type="Proteomes" id="UP000217448">
    <property type="component" value="Unassembled WGS sequence"/>
</dbReference>
<dbReference type="InterPro" id="IPR013022">
    <property type="entry name" value="Xyl_isomerase-like_TIM-brl"/>
</dbReference>
<evidence type="ECO:0000259" key="3">
    <source>
        <dbReference type="Pfam" id="PF01261"/>
    </source>
</evidence>
<dbReference type="SUPFAM" id="SSF51658">
    <property type="entry name" value="Xylose isomerase-like"/>
    <property type="match status" value="1"/>
</dbReference>
<feature type="domain" description="Xylose isomerase-like TIM barrel" evidence="3">
    <location>
        <begin position="20"/>
        <end position="252"/>
    </location>
</feature>
<name>A0ABT2KNI2_9RHOB</name>
<protein>
    <submittedName>
        <fullName evidence="4">TIM barrel protein</fullName>
    </submittedName>
</protein>
<comment type="caution">
    <text evidence="4">The sequence shown here is derived from an EMBL/GenBank/DDBJ whole genome shotgun (WGS) entry which is preliminary data.</text>
</comment>
<keyword evidence="5" id="KW-1185">Reference proteome</keyword>
<evidence type="ECO:0000313" key="5">
    <source>
        <dbReference type="Proteomes" id="UP000217448"/>
    </source>
</evidence>
<keyword evidence="1 2" id="KW-0413">Isomerase</keyword>
<dbReference type="PIRSF" id="PIRSF006241">
    <property type="entry name" value="HyI"/>
    <property type="match status" value="1"/>
</dbReference>
<dbReference type="RefSeq" id="WP_260348920.1">
    <property type="nucleotide sequence ID" value="NZ_NTHN02000018.1"/>
</dbReference>
<evidence type="ECO:0000256" key="2">
    <source>
        <dbReference type="PIRNR" id="PIRNR006241"/>
    </source>
</evidence>
<dbReference type="InterPro" id="IPR050417">
    <property type="entry name" value="Sugar_Epim/Isomerase"/>
</dbReference>
<dbReference type="Gene3D" id="3.20.20.150">
    <property type="entry name" value="Divalent-metal-dependent TIM barrel enzymes"/>
    <property type="match status" value="1"/>
</dbReference>
<dbReference type="InterPro" id="IPR026040">
    <property type="entry name" value="HyI-like"/>
</dbReference>
<organism evidence="4 5">
    <name type="scientific">Alloyangia mangrovi</name>
    <dbReference type="NCBI Taxonomy" id="1779329"/>
    <lineage>
        <taxon>Bacteria</taxon>
        <taxon>Pseudomonadati</taxon>
        <taxon>Pseudomonadota</taxon>
        <taxon>Alphaproteobacteria</taxon>
        <taxon>Rhodobacterales</taxon>
        <taxon>Roseobacteraceae</taxon>
        <taxon>Alloyangia</taxon>
    </lineage>
</organism>
<accession>A0ABT2KNI2</accession>
<evidence type="ECO:0000256" key="1">
    <source>
        <dbReference type="ARBA" id="ARBA00023235"/>
    </source>
</evidence>
<reference evidence="5" key="1">
    <citation type="submission" date="2023-07" db="EMBL/GenBank/DDBJ databases">
        <title>Yangia mangrovi SAOS 153D genome.</title>
        <authorList>
            <person name="Verma A."/>
            <person name="Pal Y."/>
            <person name="Sundharam S."/>
            <person name="Bisht B."/>
            <person name="Srinivasan K."/>
        </authorList>
    </citation>
    <scope>NUCLEOTIDE SEQUENCE [LARGE SCALE GENOMIC DNA]</scope>
    <source>
        <strain evidence="5">SAOS 153D</strain>
    </source>
</reference>
<dbReference type="PANTHER" id="PTHR43489">
    <property type="entry name" value="ISOMERASE"/>
    <property type="match status" value="1"/>
</dbReference>
<sequence length="267" mass="28394">MKFSANIGFLYTELPLPERIRAAKRDGFDAVECHFPYDVPAAEMKAALDETGFTMLGLNTVPGDPAAGDFGLAALPGRREDAAAAVRQAVAYGAAIGARNVHVMAGRTDGGPEAEAAYRETLMLACDLAGAAGMGVLIEPINHRDVAGYHLSRVEHAAEIVEALGRDNLRIMFDCYHTQIMQGDLMKRFAAHLPMIGHVQIAAVPDRGEPDGGEICFERLLASFADAGWEAPVGAEYKPRGGDTKAGLGWLAPPARGAGLNREGLNR</sequence>
<comment type="similarity">
    <text evidence="2">Belongs to the hyi family.</text>
</comment>
<proteinExistence type="inferred from homology"/>
<dbReference type="InterPro" id="IPR036237">
    <property type="entry name" value="Xyl_isomerase-like_sf"/>
</dbReference>
<dbReference type="PANTHER" id="PTHR43489:SF6">
    <property type="entry name" value="HYDROXYPYRUVATE ISOMERASE-RELATED"/>
    <property type="match status" value="1"/>
</dbReference>
<evidence type="ECO:0000313" key="4">
    <source>
        <dbReference type="EMBL" id="MCT4370917.1"/>
    </source>
</evidence>